<protein>
    <submittedName>
        <fullName evidence="2">Uncharacterized protein</fullName>
    </submittedName>
</protein>
<accession>A0A915I2L6</accession>
<dbReference type="WBParaSite" id="nRc.2.0.1.t08075-RA">
    <property type="protein sequence ID" value="nRc.2.0.1.t08075-RA"/>
    <property type="gene ID" value="nRc.2.0.1.g08075"/>
</dbReference>
<name>A0A915I2L6_ROMCU</name>
<reference evidence="2" key="1">
    <citation type="submission" date="2022-11" db="UniProtKB">
        <authorList>
            <consortium name="WormBaseParasite"/>
        </authorList>
    </citation>
    <scope>IDENTIFICATION</scope>
</reference>
<proteinExistence type="predicted"/>
<dbReference type="AlphaFoldDB" id="A0A915I2L6"/>
<organism evidence="1 2">
    <name type="scientific">Romanomermis culicivorax</name>
    <name type="common">Nematode worm</name>
    <dbReference type="NCBI Taxonomy" id="13658"/>
    <lineage>
        <taxon>Eukaryota</taxon>
        <taxon>Metazoa</taxon>
        <taxon>Ecdysozoa</taxon>
        <taxon>Nematoda</taxon>
        <taxon>Enoplea</taxon>
        <taxon>Dorylaimia</taxon>
        <taxon>Mermithida</taxon>
        <taxon>Mermithoidea</taxon>
        <taxon>Mermithidae</taxon>
        <taxon>Romanomermis</taxon>
    </lineage>
</organism>
<evidence type="ECO:0000313" key="2">
    <source>
        <dbReference type="WBParaSite" id="nRc.2.0.1.t08075-RA"/>
    </source>
</evidence>
<sequence>MVTSDRTEPDENSPPRSATCCCIPFRSLEKAINKHGYRSSIDKGPQVPMSVKTKYEPKCLVINQKNRESVTPAYT</sequence>
<keyword evidence="1" id="KW-1185">Reference proteome</keyword>
<dbReference type="Proteomes" id="UP000887565">
    <property type="component" value="Unplaced"/>
</dbReference>
<evidence type="ECO:0000313" key="1">
    <source>
        <dbReference type="Proteomes" id="UP000887565"/>
    </source>
</evidence>